<dbReference type="Proteomes" id="UP000699462">
    <property type="component" value="Unassembled WGS sequence"/>
</dbReference>
<keyword evidence="2" id="KW-1185">Reference proteome</keyword>
<name>A0A8T0DPX2_9TREM</name>
<proteinExistence type="predicted"/>
<sequence length="148" mass="16704">MGKAHCNARLFQPAHVSHLFDCVQSLLLTFSPSHLQMILESITVAMQEPFSCAEETARLERSDANRETNAHSLIHGLDAVLRSTVGQMMAANDSEWKAKHSGLMSRVKSIVMNKMRVKIMKEHPKQSPEEYKEQTVSLFRQLLTETAP</sequence>
<evidence type="ECO:0000313" key="1">
    <source>
        <dbReference type="EMBL" id="KAF8569346.1"/>
    </source>
</evidence>
<dbReference type="OrthoDB" id="9972657at2759"/>
<evidence type="ECO:0000313" key="2">
    <source>
        <dbReference type="Proteomes" id="UP000699462"/>
    </source>
</evidence>
<organism evidence="1 2">
    <name type="scientific">Paragonimus westermani</name>
    <dbReference type="NCBI Taxonomy" id="34504"/>
    <lineage>
        <taxon>Eukaryota</taxon>
        <taxon>Metazoa</taxon>
        <taxon>Spiralia</taxon>
        <taxon>Lophotrochozoa</taxon>
        <taxon>Platyhelminthes</taxon>
        <taxon>Trematoda</taxon>
        <taxon>Digenea</taxon>
        <taxon>Plagiorchiida</taxon>
        <taxon>Troglotremata</taxon>
        <taxon>Troglotrematidae</taxon>
        <taxon>Paragonimus</taxon>
    </lineage>
</organism>
<accession>A0A8T0DPX2</accession>
<reference evidence="1 2" key="1">
    <citation type="submission" date="2019-07" db="EMBL/GenBank/DDBJ databases">
        <title>Annotation for the trematode Paragonimus westermani.</title>
        <authorList>
            <person name="Choi Y.-J."/>
        </authorList>
    </citation>
    <scope>NUCLEOTIDE SEQUENCE [LARGE SCALE GENOMIC DNA]</scope>
    <source>
        <strain evidence="1">180907_Pwestermani</strain>
    </source>
</reference>
<comment type="caution">
    <text evidence="1">The sequence shown here is derived from an EMBL/GenBank/DDBJ whole genome shotgun (WGS) entry which is preliminary data.</text>
</comment>
<protein>
    <submittedName>
        <fullName evidence="1">Uncharacterized protein</fullName>
    </submittedName>
</protein>
<dbReference type="EMBL" id="JTDF01001938">
    <property type="protein sequence ID" value="KAF8569346.1"/>
    <property type="molecule type" value="Genomic_DNA"/>
</dbReference>
<gene>
    <name evidence="1" type="ORF">P879_07952</name>
</gene>
<dbReference type="AlphaFoldDB" id="A0A8T0DPX2"/>